<keyword evidence="2" id="KW-0808">Transferase</keyword>
<evidence type="ECO:0000313" key="6">
    <source>
        <dbReference type="EMBL" id="GAG50269.1"/>
    </source>
</evidence>
<organism evidence="6">
    <name type="scientific">marine sediment metagenome</name>
    <dbReference type="NCBI Taxonomy" id="412755"/>
    <lineage>
        <taxon>unclassified sequences</taxon>
        <taxon>metagenomes</taxon>
        <taxon>ecological metagenomes</taxon>
    </lineage>
</organism>
<dbReference type="EC" id="2.7.6.1" evidence="1"/>
<evidence type="ECO:0000256" key="4">
    <source>
        <dbReference type="ARBA" id="ARBA00022777"/>
    </source>
</evidence>
<dbReference type="InterPro" id="IPR005946">
    <property type="entry name" value="Rib-P_diPkinase"/>
</dbReference>
<dbReference type="SUPFAM" id="SSF53271">
    <property type="entry name" value="PRTase-like"/>
    <property type="match status" value="1"/>
</dbReference>
<reference evidence="6" key="1">
    <citation type="journal article" date="2014" name="Front. Microbiol.">
        <title>High frequency of phylogenetically diverse reductive dehalogenase-homologous genes in deep subseafloor sedimentary metagenomes.</title>
        <authorList>
            <person name="Kawai M."/>
            <person name="Futagami T."/>
            <person name="Toyoda A."/>
            <person name="Takaki Y."/>
            <person name="Nishi S."/>
            <person name="Hori S."/>
            <person name="Arai W."/>
            <person name="Tsubouchi T."/>
            <person name="Morono Y."/>
            <person name="Uchiyama I."/>
            <person name="Ito T."/>
            <person name="Fujiyama A."/>
            <person name="Inagaki F."/>
            <person name="Takami H."/>
        </authorList>
    </citation>
    <scope>NUCLEOTIDE SEQUENCE</scope>
    <source>
        <strain evidence="6">Expedition CK06-06</strain>
    </source>
</reference>
<keyword evidence="3" id="KW-0547">Nucleotide-binding</keyword>
<protein>
    <recommendedName>
        <fullName evidence="1">ribose-phosphate diphosphokinase</fullName>
        <ecNumber evidence="1">2.7.6.1</ecNumber>
    </recommendedName>
</protein>
<comment type="caution">
    <text evidence="6">The sequence shown here is derived from an EMBL/GenBank/DDBJ whole genome shotgun (WGS) entry which is preliminary data.</text>
</comment>
<dbReference type="GO" id="GO:0006164">
    <property type="term" value="P:purine nucleotide biosynthetic process"/>
    <property type="evidence" value="ECO:0007669"/>
    <property type="project" value="TreeGrafter"/>
</dbReference>
<dbReference type="InterPro" id="IPR029057">
    <property type="entry name" value="PRTase-like"/>
</dbReference>
<accession>X0Y323</accession>
<dbReference type="GO" id="GO:0006015">
    <property type="term" value="P:5-phosphoribose 1-diphosphate biosynthetic process"/>
    <property type="evidence" value="ECO:0007669"/>
    <property type="project" value="TreeGrafter"/>
</dbReference>
<evidence type="ECO:0000256" key="5">
    <source>
        <dbReference type="ARBA" id="ARBA00022840"/>
    </source>
</evidence>
<dbReference type="PANTHER" id="PTHR10210:SF32">
    <property type="entry name" value="RIBOSE-PHOSPHATE PYROPHOSPHOKINASE 2"/>
    <property type="match status" value="1"/>
</dbReference>
<dbReference type="GO" id="GO:0004749">
    <property type="term" value="F:ribose phosphate diphosphokinase activity"/>
    <property type="evidence" value="ECO:0007669"/>
    <property type="project" value="UniProtKB-EC"/>
</dbReference>
<dbReference type="EMBL" id="BARS01058676">
    <property type="protein sequence ID" value="GAG50269.1"/>
    <property type="molecule type" value="Genomic_DNA"/>
</dbReference>
<sequence>DTKKLLDKEADSVYMAAVHPILAHKELSENKLIQKLEESPIERFIVTDSIPHKSGVLTAKFTVLSVADLLAEAIKRAVLGESLTELH</sequence>
<evidence type="ECO:0000256" key="3">
    <source>
        <dbReference type="ARBA" id="ARBA00022741"/>
    </source>
</evidence>
<feature type="non-terminal residue" evidence="6">
    <location>
        <position position="87"/>
    </location>
</feature>
<dbReference type="Gene3D" id="3.40.50.2020">
    <property type="match status" value="2"/>
</dbReference>
<dbReference type="GO" id="GO:0005524">
    <property type="term" value="F:ATP binding"/>
    <property type="evidence" value="ECO:0007669"/>
    <property type="project" value="UniProtKB-KW"/>
</dbReference>
<feature type="non-terminal residue" evidence="6">
    <location>
        <position position="1"/>
    </location>
</feature>
<dbReference type="PANTHER" id="PTHR10210">
    <property type="entry name" value="RIBOSE-PHOSPHATE DIPHOSPHOKINASE FAMILY MEMBER"/>
    <property type="match status" value="1"/>
</dbReference>
<evidence type="ECO:0000256" key="1">
    <source>
        <dbReference type="ARBA" id="ARBA00013247"/>
    </source>
</evidence>
<keyword evidence="5" id="KW-0067">ATP-binding</keyword>
<evidence type="ECO:0000256" key="2">
    <source>
        <dbReference type="ARBA" id="ARBA00022679"/>
    </source>
</evidence>
<dbReference type="GO" id="GO:0016301">
    <property type="term" value="F:kinase activity"/>
    <property type="evidence" value="ECO:0007669"/>
    <property type="project" value="UniProtKB-KW"/>
</dbReference>
<gene>
    <name evidence="6" type="ORF">S01H1_85432</name>
</gene>
<dbReference type="GO" id="GO:0002189">
    <property type="term" value="C:ribose phosphate diphosphokinase complex"/>
    <property type="evidence" value="ECO:0007669"/>
    <property type="project" value="TreeGrafter"/>
</dbReference>
<proteinExistence type="predicted"/>
<dbReference type="GO" id="GO:0005737">
    <property type="term" value="C:cytoplasm"/>
    <property type="evidence" value="ECO:0007669"/>
    <property type="project" value="TreeGrafter"/>
</dbReference>
<keyword evidence="4" id="KW-0418">Kinase</keyword>
<dbReference type="AlphaFoldDB" id="X0Y323"/>
<dbReference type="Pfam" id="PF14572">
    <property type="entry name" value="Pribosyl_synth"/>
    <property type="match status" value="1"/>
</dbReference>
<name>X0Y323_9ZZZZ</name>
<dbReference type="GO" id="GO:0000287">
    <property type="term" value="F:magnesium ion binding"/>
    <property type="evidence" value="ECO:0007669"/>
    <property type="project" value="InterPro"/>
</dbReference>